<dbReference type="eggNOG" id="COG1073">
    <property type="taxonomic scope" value="Bacteria"/>
</dbReference>
<comment type="caution">
    <text evidence="1">The sequence shown here is derived from an EMBL/GenBank/DDBJ whole genome shotgun (WGS) entry which is preliminary data.</text>
</comment>
<reference evidence="1 2" key="1">
    <citation type="submission" date="2013-01" db="EMBL/GenBank/DDBJ databases">
        <title>Whole genome shotgun sequence of Gordonia soli NBRC 108243.</title>
        <authorList>
            <person name="Isaki-Nakamura S."/>
            <person name="Hosoyama A."/>
            <person name="Tsuchikane K."/>
            <person name="Ando Y."/>
            <person name="Baba S."/>
            <person name="Ohji S."/>
            <person name="Hamada M."/>
            <person name="Tamura T."/>
            <person name="Yamazoe A."/>
            <person name="Yamazaki S."/>
            <person name="Fujita N."/>
        </authorList>
    </citation>
    <scope>NUCLEOTIDE SEQUENCE [LARGE SCALE GENOMIC DNA]</scope>
    <source>
        <strain evidence="1 2">NBRC 108243</strain>
    </source>
</reference>
<dbReference type="PIRSF" id="PIRSF029171">
    <property type="entry name" value="Esterase_LipA"/>
    <property type="match status" value="1"/>
</dbReference>
<dbReference type="RefSeq" id="WP_007618441.1">
    <property type="nucleotide sequence ID" value="NZ_BANX01000007.1"/>
</dbReference>
<dbReference type="PANTHER" id="PTHR34853:SF1">
    <property type="entry name" value="LIPASE 5"/>
    <property type="match status" value="1"/>
</dbReference>
<dbReference type="SUPFAM" id="SSF53474">
    <property type="entry name" value="alpha/beta-Hydrolases"/>
    <property type="match status" value="1"/>
</dbReference>
<sequence>MTLDGRARGLRILALVVLVIGSLTFALGPTATAAPGPGSPLPSADPFYSYSGSLSGVARGAVLRSRPMTFQTPTLRTPITGSQVLYRTTDQSGAGRATVATVLRPLVPGPTKLISYHMAYDALGSQCDPSYTLSGGYTNATATAEQAIIAGYLAAGYTVVVPDYEGERLEWTIGRQSAYAALDGVRAAQNFLRLPRSTPVGLLGYSGGSIPTEWGAELAPKYAPELNIVGVAAGGLPVDLAHNLPYINGSPDWAGVIPALIVAYQRAYRLSTDTFVSARGTQAMNQVSALCISQFASKFPGLTSAQMVKAPYTGLLDVPQVVRAINDNIMGSQGTPRAPLFLAVGHYNAIGDTLMITGDVIGLAHQYCGRGVDVTYAQYDGLKHQQAFAAFEPQAFQYLTERFAGLPTRSNCATIPRGNSLAPTPIP</sequence>
<gene>
    <name evidence="1" type="ORF">GS4_07_01070</name>
</gene>
<dbReference type="Gene3D" id="1.10.260.130">
    <property type="match status" value="1"/>
</dbReference>
<dbReference type="AlphaFoldDB" id="M0QFN1"/>
<dbReference type="EMBL" id="BANX01000007">
    <property type="protein sequence ID" value="GAC67358.1"/>
    <property type="molecule type" value="Genomic_DNA"/>
</dbReference>
<evidence type="ECO:0000313" key="1">
    <source>
        <dbReference type="EMBL" id="GAC67358.1"/>
    </source>
</evidence>
<dbReference type="GO" id="GO:0004806">
    <property type="term" value="F:triacylglycerol lipase activity"/>
    <property type="evidence" value="ECO:0007669"/>
    <property type="project" value="InterPro"/>
</dbReference>
<dbReference type="PANTHER" id="PTHR34853">
    <property type="match status" value="1"/>
</dbReference>
<dbReference type="InterPro" id="IPR029058">
    <property type="entry name" value="AB_hydrolase_fold"/>
</dbReference>
<proteinExistence type="predicted"/>
<organism evidence="1 2">
    <name type="scientific">Gordonia soli NBRC 108243</name>
    <dbReference type="NCBI Taxonomy" id="1223545"/>
    <lineage>
        <taxon>Bacteria</taxon>
        <taxon>Bacillati</taxon>
        <taxon>Actinomycetota</taxon>
        <taxon>Actinomycetes</taxon>
        <taxon>Mycobacteriales</taxon>
        <taxon>Gordoniaceae</taxon>
        <taxon>Gordonia</taxon>
    </lineage>
</organism>
<dbReference type="Proteomes" id="UP000011666">
    <property type="component" value="Unassembled WGS sequence"/>
</dbReference>
<dbReference type="Gene3D" id="3.40.50.1820">
    <property type="entry name" value="alpha/beta hydrolase"/>
    <property type="match status" value="1"/>
</dbReference>
<name>M0QFN1_9ACTN</name>
<evidence type="ECO:0000313" key="2">
    <source>
        <dbReference type="Proteomes" id="UP000011666"/>
    </source>
</evidence>
<dbReference type="Pfam" id="PF03583">
    <property type="entry name" value="LIP"/>
    <property type="match status" value="1"/>
</dbReference>
<dbReference type="GO" id="GO:0016042">
    <property type="term" value="P:lipid catabolic process"/>
    <property type="evidence" value="ECO:0007669"/>
    <property type="project" value="InterPro"/>
</dbReference>
<dbReference type="STRING" id="1223545.GS4_07_01070"/>
<dbReference type="OrthoDB" id="9798122at2"/>
<keyword evidence="2" id="KW-1185">Reference proteome</keyword>
<accession>M0QFN1</accession>
<dbReference type="InterPro" id="IPR005152">
    <property type="entry name" value="Lipase_secreted"/>
</dbReference>
<protein>
    <submittedName>
        <fullName evidence="1">Putative lipase</fullName>
    </submittedName>
</protein>